<dbReference type="PIRSF" id="PIRSF005096">
    <property type="entry name" value="GALM"/>
    <property type="match status" value="1"/>
</dbReference>
<dbReference type="PANTHER" id="PTHR10091:SF0">
    <property type="entry name" value="GALACTOSE MUTAROTASE"/>
    <property type="match status" value="1"/>
</dbReference>
<evidence type="ECO:0000256" key="8">
    <source>
        <dbReference type="ARBA" id="ARBA00022490"/>
    </source>
</evidence>
<dbReference type="GO" id="GO:0006006">
    <property type="term" value="P:glucose metabolic process"/>
    <property type="evidence" value="ECO:0007669"/>
    <property type="project" value="TreeGrafter"/>
</dbReference>
<reference evidence="17" key="1">
    <citation type="submission" date="2025-08" db="UniProtKB">
        <authorList>
            <consortium name="Ensembl"/>
        </authorList>
    </citation>
    <scope>IDENTIFICATION</scope>
</reference>
<dbReference type="GeneTree" id="ENSGT00510000047589"/>
<feature type="active site" description="Proton acceptor" evidence="14">
    <location>
        <position position="311"/>
    </location>
</feature>
<dbReference type="UniPathway" id="UPA00214"/>
<dbReference type="HOGENOM" id="CLU_031753_2_0_1"/>
<dbReference type="InterPro" id="IPR015443">
    <property type="entry name" value="Aldose_1-epimerase"/>
</dbReference>
<dbReference type="InterPro" id="IPR047215">
    <property type="entry name" value="Galactose_mutarotase-like"/>
</dbReference>
<dbReference type="InterPro" id="IPR014718">
    <property type="entry name" value="GH-type_carb-bd"/>
</dbReference>
<dbReference type="UniPathway" id="UPA00242"/>
<dbReference type="CDD" id="cd09019">
    <property type="entry name" value="galactose_mutarotase_like"/>
    <property type="match status" value="1"/>
</dbReference>
<evidence type="ECO:0000256" key="6">
    <source>
        <dbReference type="ARBA" id="ARBA00006206"/>
    </source>
</evidence>
<evidence type="ECO:0000256" key="4">
    <source>
        <dbReference type="ARBA" id="ARBA00004947"/>
    </source>
</evidence>
<keyword evidence="8" id="KW-0963">Cytoplasm</keyword>
<dbReference type="GO" id="GO:0033499">
    <property type="term" value="P:galactose catabolic process via UDP-galactose, Leloir pathway"/>
    <property type="evidence" value="ECO:0007669"/>
    <property type="project" value="TreeGrafter"/>
</dbReference>
<evidence type="ECO:0000256" key="7">
    <source>
        <dbReference type="ARBA" id="ARBA00011245"/>
    </source>
</evidence>
<evidence type="ECO:0000313" key="17">
    <source>
        <dbReference type="Ensembl" id="ENSPMAP00000007828.1"/>
    </source>
</evidence>
<reference evidence="17" key="2">
    <citation type="submission" date="2025-09" db="UniProtKB">
        <authorList>
            <consortium name="Ensembl"/>
        </authorList>
    </citation>
    <scope>IDENTIFICATION</scope>
</reference>
<evidence type="ECO:0000256" key="13">
    <source>
        <dbReference type="PIRNR" id="PIRNR005096"/>
    </source>
</evidence>
<dbReference type="PROSITE" id="PS00545">
    <property type="entry name" value="ALDOSE_1_EPIMERASE"/>
    <property type="match status" value="1"/>
</dbReference>
<evidence type="ECO:0000256" key="5">
    <source>
        <dbReference type="ARBA" id="ARBA00005028"/>
    </source>
</evidence>
<dbReference type="InterPro" id="IPR008183">
    <property type="entry name" value="Aldose_1/G6P_1-epimerase"/>
</dbReference>
<dbReference type="Ensembl" id="ENSPMAT00000007863.1">
    <property type="protein sequence ID" value="ENSPMAP00000007828.1"/>
    <property type="gene ID" value="ENSPMAG00000007095.1"/>
</dbReference>
<dbReference type="EC" id="5.1.3.3" evidence="13"/>
<comment type="catalytic activity">
    <reaction evidence="2">
        <text>alpha-D-galactose = beta-D-galactose</text>
        <dbReference type="Rhea" id="RHEA:28675"/>
        <dbReference type="ChEBI" id="CHEBI:27667"/>
        <dbReference type="ChEBI" id="CHEBI:28061"/>
        <dbReference type="EC" id="5.1.3.3"/>
    </reaction>
    <physiologicalReaction direction="right-to-left" evidence="2">
        <dbReference type="Rhea" id="RHEA:28677"/>
    </physiologicalReaction>
</comment>
<comment type="similarity">
    <text evidence="6 13">Belongs to the aldose epimerase family.</text>
</comment>
<dbReference type="GO" id="GO:0030246">
    <property type="term" value="F:carbohydrate binding"/>
    <property type="evidence" value="ECO:0007669"/>
    <property type="project" value="InterPro"/>
</dbReference>
<dbReference type="InterPro" id="IPR011013">
    <property type="entry name" value="Gal_mutarotase_sf_dom"/>
</dbReference>
<feature type="active site" description="Proton donor" evidence="14">
    <location>
        <position position="179"/>
    </location>
</feature>
<name>S4RRJ2_PETMA</name>
<evidence type="ECO:0000256" key="12">
    <source>
        <dbReference type="ARBA" id="ARBA00045743"/>
    </source>
</evidence>
<organism evidence="17">
    <name type="scientific">Petromyzon marinus</name>
    <name type="common">Sea lamprey</name>
    <dbReference type="NCBI Taxonomy" id="7757"/>
    <lineage>
        <taxon>Eukaryota</taxon>
        <taxon>Metazoa</taxon>
        <taxon>Chordata</taxon>
        <taxon>Craniata</taxon>
        <taxon>Vertebrata</taxon>
        <taxon>Cyclostomata</taxon>
        <taxon>Hyperoartia</taxon>
        <taxon>Petromyzontiformes</taxon>
        <taxon>Petromyzontidae</taxon>
        <taxon>Petromyzon</taxon>
    </lineage>
</organism>
<dbReference type="Pfam" id="PF01263">
    <property type="entry name" value="Aldose_epim"/>
    <property type="match status" value="1"/>
</dbReference>
<evidence type="ECO:0000256" key="15">
    <source>
        <dbReference type="PIRSR" id="PIRSR005096-2"/>
    </source>
</evidence>
<accession>S4RRJ2</accession>
<dbReference type="STRING" id="7757.ENSPMAP00000007828"/>
<dbReference type="FunFam" id="2.70.98.10:FF:000003">
    <property type="entry name" value="Aldose 1-epimerase"/>
    <property type="match status" value="1"/>
</dbReference>
<dbReference type="GO" id="GO:0004034">
    <property type="term" value="F:aldose 1-epimerase activity"/>
    <property type="evidence" value="ECO:0007669"/>
    <property type="project" value="UniProtKB-EC"/>
</dbReference>
<comment type="function">
    <text evidence="12">Mutarotase that catalyzes the interconversion of beta-D-galactose and alpha-D-galactose during galactose metabolism. Beta-D-galactose is metabolized in the liver into glucose 1-phosphate, the primary metabolic fuel, by the action of four enzymes that constitute the Leloir pathway: GALM, GALK1 (galactokinase), GALT (galactose-1-phosphate uridylyltransferase) and GALE (UDP-galactose-4'-epimerase). Involved in the maintenance of the equilibrium between the beta- and alpha-anomers of galactose, therefore ensuring a sufficient supply of the alpha-anomer for GALK1. Also active on D-glucose although shows a preference for galactose over glucose.</text>
</comment>
<feature type="binding site" evidence="15">
    <location>
        <position position="247"/>
    </location>
    <ligand>
        <name>beta-D-galactose</name>
        <dbReference type="ChEBI" id="CHEBI:27667"/>
    </ligand>
</feature>
<dbReference type="PANTHER" id="PTHR10091">
    <property type="entry name" value="ALDOSE-1-EPIMERASE"/>
    <property type="match status" value="1"/>
</dbReference>
<dbReference type="GO" id="GO:0005737">
    <property type="term" value="C:cytoplasm"/>
    <property type="evidence" value="ECO:0007669"/>
    <property type="project" value="UniProtKB-SubCell"/>
</dbReference>
<dbReference type="AlphaFoldDB" id="S4RRJ2"/>
<keyword evidence="10 13" id="KW-0413">Isomerase</keyword>
<evidence type="ECO:0000256" key="16">
    <source>
        <dbReference type="PIRSR" id="PIRSR005096-3"/>
    </source>
</evidence>
<feature type="binding site" evidence="16">
    <location>
        <begin position="179"/>
        <end position="181"/>
    </location>
    <ligand>
        <name>beta-D-galactose</name>
        <dbReference type="ChEBI" id="CHEBI:27667"/>
    </ligand>
</feature>
<evidence type="ECO:0000256" key="9">
    <source>
        <dbReference type="ARBA" id="ARBA00022553"/>
    </source>
</evidence>
<evidence type="ECO:0000256" key="10">
    <source>
        <dbReference type="ARBA" id="ARBA00023235"/>
    </source>
</evidence>
<evidence type="ECO:0000256" key="11">
    <source>
        <dbReference type="ARBA" id="ARBA00023277"/>
    </source>
</evidence>
<keyword evidence="11 13" id="KW-0119">Carbohydrate metabolism</keyword>
<evidence type="ECO:0000256" key="14">
    <source>
        <dbReference type="PIRSR" id="PIRSR005096-1"/>
    </source>
</evidence>
<evidence type="ECO:0000256" key="2">
    <source>
        <dbReference type="ARBA" id="ARBA00001712"/>
    </source>
</evidence>
<evidence type="ECO:0000256" key="1">
    <source>
        <dbReference type="ARBA" id="ARBA00001614"/>
    </source>
</evidence>
<sequence length="346" mass="37430">MPNTRVSREIFGETAEGLAVERFTLRAADGGVAAKVLSLGGILQALEAPGKAGPPVDVVLGFPSIHGYLEKHPYFGAVVGRVANRIAGGRFAVDGKDYTLAINNGPNSLHGGIVGFDKAVWLAEQLEDGVRLTHTSPDGDEGYPGALSATVTYRLVDNKLSINYRATTTRTTPVNLTNHAYFNLAGQGSPDIYDHEVTIMAEEYLPVDDTVIPTEGEVAAVKDTPFDLRSPVILRDRLPQLPGDGFDHNFCLSQSGERQTCARACHAGRGCVMTVETTQPGVQFYTANFLDGSLQGKDGCTYPRHSAFCLETQNWPDAVNKPNFPNALLRPGEEYNHTTWFTFTVS</sequence>
<dbReference type="InterPro" id="IPR018052">
    <property type="entry name" value="Ald1_epimerase_CS"/>
</dbReference>
<comment type="subcellular location">
    <subcellularLocation>
        <location evidence="3">Cytoplasm</location>
    </subcellularLocation>
</comment>
<comment type="pathway">
    <text evidence="4">Carbohydrate metabolism; galactose metabolism.</text>
</comment>
<proteinExistence type="inferred from homology"/>
<dbReference type="OMA" id="IYHHISR"/>
<dbReference type="Gene3D" id="2.70.98.10">
    <property type="match status" value="1"/>
</dbReference>
<feature type="binding site" evidence="16">
    <location>
        <begin position="84"/>
        <end position="85"/>
    </location>
    <ligand>
        <name>beta-D-galactose</name>
        <dbReference type="ChEBI" id="CHEBI:27667"/>
    </ligand>
</feature>
<evidence type="ECO:0000256" key="3">
    <source>
        <dbReference type="ARBA" id="ARBA00004496"/>
    </source>
</evidence>
<dbReference type="SUPFAM" id="SSF74650">
    <property type="entry name" value="Galactose mutarotase-like"/>
    <property type="match status" value="1"/>
</dbReference>
<comment type="catalytic activity">
    <reaction evidence="1 13">
        <text>alpha-D-glucose = beta-D-glucose</text>
        <dbReference type="Rhea" id="RHEA:10264"/>
        <dbReference type="ChEBI" id="CHEBI:15903"/>
        <dbReference type="ChEBI" id="CHEBI:17925"/>
        <dbReference type="EC" id="5.1.3.3"/>
    </reaction>
</comment>
<keyword evidence="9" id="KW-0597">Phosphoprotein</keyword>
<comment type="subunit">
    <text evidence="7 13">Monomer.</text>
</comment>
<dbReference type="NCBIfam" id="NF008277">
    <property type="entry name" value="PRK11055.1"/>
    <property type="match status" value="1"/>
</dbReference>
<comment type="pathway">
    <text evidence="5 13">Carbohydrate metabolism; hexose metabolism.</text>
</comment>
<protein>
    <recommendedName>
        <fullName evidence="13">Aldose 1-epimerase</fullName>
        <ecNumber evidence="13">5.1.3.3</ecNumber>
    </recommendedName>
</protein>